<dbReference type="KEGG" id="yti:FNA67_20795"/>
<evidence type="ECO:0000256" key="2">
    <source>
        <dbReference type="SAM" id="SignalP"/>
    </source>
</evidence>
<dbReference type="Proteomes" id="UP000321062">
    <property type="component" value="Chromosome"/>
</dbReference>
<dbReference type="OrthoDB" id="5470953at2"/>
<dbReference type="InterPro" id="IPR002048">
    <property type="entry name" value="EF_hand_dom"/>
</dbReference>
<sequence length="79" mass="7936">MKKILISVAALALATSGAFAQNTVDITTVDTDGNGTVSLAEAQAVWKDLTEDAFKAADADGSGELSAEELASLPAPAAQ</sequence>
<dbReference type="CDD" id="cd00051">
    <property type="entry name" value="EFh"/>
    <property type="match status" value="1"/>
</dbReference>
<dbReference type="GO" id="GO:0005509">
    <property type="term" value="F:calcium ion binding"/>
    <property type="evidence" value="ECO:0007669"/>
    <property type="project" value="InterPro"/>
</dbReference>
<name>A0A5B9DSN7_9HYPH</name>
<dbReference type="Gene3D" id="1.10.238.10">
    <property type="entry name" value="EF-hand"/>
    <property type="match status" value="1"/>
</dbReference>
<reference evidence="3 4" key="1">
    <citation type="journal article" date="2015" name="Int. J. Syst. Evol. Microbiol.">
        <title>Youhaiella tibetensis gen. nov., sp. nov., isolated from subsurface sediment.</title>
        <authorList>
            <person name="Wang Y.X."/>
            <person name="Huang F.Q."/>
            <person name="Nogi Y."/>
            <person name="Pang S.J."/>
            <person name="Wang P.K."/>
            <person name="Lv J."/>
        </authorList>
    </citation>
    <scope>NUCLEOTIDE SEQUENCE [LARGE SCALE GENOMIC DNA]</scope>
    <source>
        <strain evidence="4">fig4</strain>
    </source>
</reference>
<feature type="chain" id="PRO_5044226763" evidence="2">
    <location>
        <begin position="21"/>
        <end position="79"/>
    </location>
</feature>
<dbReference type="Pfam" id="PF13202">
    <property type="entry name" value="EF-hand_5"/>
    <property type="match status" value="1"/>
</dbReference>
<feature type="region of interest" description="Disordered" evidence="1">
    <location>
        <begin position="58"/>
        <end position="79"/>
    </location>
</feature>
<organism evidence="3 4">
    <name type="scientific">Paradevosia tibetensis</name>
    <dbReference type="NCBI Taxonomy" id="1447062"/>
    <lineage>
        <taxon>Bacteria</taxon>
        <taxon>Pseudomonadati</taxon>
        <taxon>Pseudomonadota</taxon>
        <taxon>Alphaproteobacteria</taxon>
        <taxon>Hyphomicrobiales</taxon>
        <taxon>Devosiaceae</taxon>
        <taxon>Paradevosia</taxon>
    </lineage>
</organism>
<evidence type="ECO:0000256" key="1">
    <source>
        <dbReference type="SAM" id="MobiDB-lite"/>
    </source>
</evidence>
<protein>
    <submittedName>
        <fullName evidence="3">EF-hand domain-containing protein</fullName>
    </submittedName>
</protein>
<dbReference type="PROSITE" id="PS00018">
    <property type="entry name" value="EF_HAND_1"/>
    <property type="match status" value="1"/>
</dbReference>
<dbReference type="InterPro" id="IPR011992">
    <property type="entry name" value="EF-hand-dom_pair"/>
</dbReference>
<dbReference type="EMBL" id="CP041690">
    <property type="protein sequence ID" value="QEE22451.1"/>
    <property type="molecule type" value="Genomic_DNA"/>
</dbReference>
<keyword evidence="2" id="KW-0732">Signal</keyword>
<evidence type="ECO:0000313" key="4">
    <source>
        <dbReference type="Proteomes" id="UP000321062"/>
    </source>
</evidence>
<accession>A0A5B9DSN7</accession>
<keyword evidence="4" id="KW-1185">Reference proteome</keyword>
<proteinExistence type="predicted"/>
<gene>
    <name evidence="3" type="ORF">FNA67_20795</name>
</gene>
<dbReference type="AlphaFoldDB" id="A0A5B9DSN7"/>
<dbReference type="InterPro" id="IPR018247">
    <property type="entry name" value="EF_Hand_1_Ca_BS"/>
</dbReference>
<dbReference type="RefSeq" id="WP_049706973.1">
    <property type="nucleotide sequence ID" value="NZ_BMFM01000001.1"/>
</dbReference>
<feature type="compositionally biased region" description="Low complexity" evidence="1">
    <location>
        <begin position="62"/>
        <end position="79"/>
    </location>
</feature>
<feature type="signal peptide" evidence="2">
    <location>
        <begin position="1"/>
        <end position="20"/>
    </location>
</feature>
<dbReference type="SUPFAM" id="SSF47473">
    <property type="entry name" value="EF-hand"/>
    <property type="match status" value="1"/>
</dbReference>
<evidence type="ECO:0000313" key="3">
    <source>
        <dbReference type="EMBL" id="QEE22451.1"/>
    </source>
</evidence>